<evidence type="ECO:0000256" key="2">
    <source>
        <dbReference type="ARBA" id="ARBA00022723"/>
    </source>
</evidence>
<feature type="binding site" evidence="7">
    <location>
        <position position="74"/>
    </location>
    <ligand>
        <name>Zn(2+)</name>
        <dbReference type="ChEBI" id="CHEBI:29105"/>
        <label>1</label>
    </ligand>
</feature>
<feature type="binding site" evidence="7">
    <location>
        <position position="150"/>
    </location>
    <ligand>
        <name>Zn(2+)</name>
        <dbReference type="ChEBI" id="CHEBI:29105"/>
        <label>2</label>
    </ligand>
</feature>
<dbReference type="GO" id="GO:0003677">
    <property type="term" value="F:DNA binding"/>
    <property type="evidence" value="ECO:0007669"/>
    <property type="project" value="InterPro"/>
</dbReference>
<feature type="binding site" evidence="7">
    <location>
        <position position="231"/>
    </location>
    <ligand>
        <name>Zn(2+)</name>
        <dbReference type="ChEBI" id="CHEBI:29105"/>
        <label>3</label>
    </ligand>
</feature>
<dbReference type="PROSITE" id="PS00731">
    <property type="entry name" value="AP_NUCLEASE_F2_3"/>
    <property type="match status" value="1"/>
</dbReference>
<dbReference type="PROSITE" id="PS00729">
    <property type="entry name" value="AP_NUCLEASE_F2_1"/>
    <property type="match status" value="1"/>
</dbReference>
<keyword evidence="7" id="KW-0255">Endonuclease</keyword>
<name>A0A9E2NW00_9BACT</name>
<feature type="binding site" evidence="7">
    <location>
        <position position="263"/>
    </location>
    <ligand>
        <name>Zn(2+)</name>
        <dbReference type="ChEBI" id="CHEBI:29105"/>
        <label>2</label>
    </ligand>
</feature>
<comment type="catalytic activity">
    <reaction evidence="7">
        <text>Endonucleolytic cleavage to 5'-phosphooligonucleotide end-products.</text>
        <dbReference type="EC" id="3.1.21.2"/>
    </reaction>
</comment>
<sequence>MNKKLLIGSHVSLTAPDYYLGSVNEAISYNANTFMIYTGAPQNTIRKSTDMFKINDAILKIKEHNMELSKIVVHAPYIINLCSDKNETRLLGINFLIEEIKRCEKLGLNLIVLHPGCALSNPVNHALELVYEGLNYVFDNYPTDIIICIETMAGKGTEVGKTFEEIKTIIDNIKSKKNIGVCFDTCHLNDAGYDLSNFDLILDEFDQKIGLNYLKVIHINDSKNPINSHKDRHENIGHGYIGFDILNKVVHNDRIADIPKILETPYINIGEKKSIPPYKEEIEMFVNQKWFNIKN</sequence>
<proteinExistence type="inferred from homology"/>
<dbReference type="CDD" id="cd00019">
    <property type="entry name" value="AP2Ec"/>
    <property type="match status" value="1"/>
</dbReference>
<evidence type="ECO:0000256" key="6">
    <source>
        <dbReference type="ARBA" id="ARBA00023204"/>
    </source>
</evidence>
<evidence type="ECO:0000313" key="10">
    <source>
        <dbReference type="Proteomes" id="UP000824247"/>
    </source>
</evidence>
<dbReference type="Gene3D" id="3.20.20.150">
    <property type="entry name" value="Divalent-metal-dependent TIM barrel enzymes"/>
    <property type="match status" value="1"/>
</dbReference>
<evidence type="ECO:0000256" key="3">
    <source>
        <dbReference type="ARBA" id="ARBA00022763"/>
    </source>
</evidence>
<feature type="binding site" evidence="7">
    <location>
        <position position="184"/>
    </location>
    <ligand>
        <name>Zn(2+)</name>
        <dbReference type="ChEBI" id="CHEBI:29105"/>
        <label>2</label>
    </ligand>
</feature>
<dbReference type="EMBL" id="JAHLFM010000021">
    <property type="protein sequence ID" value="MBU3830795.1"/>
    <property type="molecule type" value="Genomic_DNA"/>
</dbReference>
<feature type="domain" description="Xylose isomerase-like TIM barrel" evidence="8">
    <location>
        <begin position="25"/>
        <end position="285"/>
    </location>
</feature>
<keyword evidence="2 7" id="KW-0479">Metal-binding</keyword>
<gene>
    <name evidence="7" type="primary">nfo</name>
    <name evidence="9" type="ORF">H9897_01415</name>
</gene>
<keyword evidence="4 7" id="KW-0378">Hydrolase</keyword>
<dbReference type="GO" id="GO:0008833">
    <property type="term" value="F:deoxyribonuclease IV (phage-T4-induced) activity"/>
    <property type="evidence" value="ECO:0007669"/>
    <property type="project" value="UniProtKB-UniRule"/>
</dbReference>
<dbReference type="EC" id="3.1.21.2" evidence="7"/>
<dbReference type="GO" id="GO:0006284">
    <property type="term" value="P:base-excision repair"/>
    <property type="evidence" value="ECO:0007669"/>
    <property type="project" value="TreeGrafter"/>
</dbReference>
<evidence type="ECO:0000256" key="7">
    <source>
        <dbReference type="HAMAP-Rule" id="MF_00152"/>
    </source>
</evidence>
<keyword evidence="7" id="KW-0540">Nuclease</keyword>
<dbReference type="Pfam" id="PF01261">
    <property type="entry name" value="AP_endonuc_2"/>
    <property type="match status" value="1"/>
</dbReference>
<feature type="binding site" evidence="7">
    <location>
        <position position="150"/>
    </location>
    <ligand>
        <name>Zn(2+)</name>
        <dbReference type="ChEBI" id="CHEBI:29105"/>
        <label>1</label>
    </ligand>
</feature>
<evidence type="ECO:0000256" key="5">
    <source>
        <dbReference type="ARBA" id="ARBA00022833"/>
    </source>
</evidence>
<evidence type="ECO:0000259" key="8">
    <source>
        <dbReference type="Pfam" id="PF01261"/>
    </source>
</evidence>
<dbReference type="HAMAP" id="MF_00152">
    <property type="entry name" value="Nfo"/>
    <property type="match status" value="1"/>
</dbReference>
<dbReference type="GO" id="GO:0008270">
    <property type="term" value="F:zinc ion binding"/>
    <property type="evidence" value="ECO:0007669"/>
    <property type="project" value="UniProtKB-UniRule"/>
</dbReference>
<dbReference type="GO" id="GO:0008081">
    <property type="term" value="F:phosphoric diester hydrolase activity"/>
    <property type="evidence" value="ECO:0007669"/>
    <property type="project" value="TreeGrafter"/>
</dbReference>
<comment type="cofactor">
    <cofactor evidence="7">
        <name>Zn(2+)</name>
        <dbReference type="ChEBI" id="CHEBI:29105"/>
    </cofactor>
    <text evidence="7">Binds 3 Zn(2+) ions.</text>
</comment>
<organism evidence="9 10">
    <name type="scientific">Candidatus Ureaplasma intestinipullorum</name>
    <dbReference type="NCBI Taxonomy" id="2838770"/>
    <lineage>
        <taxon>Bacteria</taxon>
        <taxon>Bacillati</taxon>
        <taxon>Mycoplasmatota</taxon>
        <taxon>Mycoplasmoidales</taxon>
        <taxon>Mycoplasmoidaceae</taxon>
        <taxon>Ureaplasma</taxon>
    </lineage>
</organism>
<dbReference type="AlphaFoldDB" id="A0A9E2NW00"/>
<keyword evidence="5 7" id="KW-0862">Zinc</keyword>
<reference evidence="9" key="1">
    <citation type="journal article" date="2021" name="PeerJ">
        <title>Extensive microbial diversity within the chicken gut microbiome revealed by metagenomics and culture.</title>
        <authorList>
            <person name="Gilroy R."/>
            <person name="Ravi A."/>
            <person name="Getino M."/>
            <person name="Pursley I."/>
            <person name="Horton D.L."/>
            <person name="Alikhan N.F."/>
            <person name="Baker D."/>
            <person name="Gharbi K."/>
            <person name="Hall N."/>
            <person name="Watson M."/>
            <person name="Adriaenssens E.M."/>
            <person name="Foster-Nyarko E."/>
            <person name="Jarju S."/>
            <person name="Secka A."/>
            <person name="Antonio M."/>
            <person name="Oren A."/>
            <person name="Chaudhuri R.R."/>
            <person name="La Ragione R."/>
            <person name="Hildebrand F."/>
            <person name="Pallen M.J."/>
        </authorList>
    </citation>
    <scope>NUCLEOTIDE SEQUENCE</scope>
    <source>
        <strain evidence="9">A5-1222</strain>
    </source>
</reference>
<feature type="binding site" evidence="7">
    <location>
        <position position="233"/>
    </location>
    <ligand>
        <name>Zn(2+)</name>
        <dbReference type="ChEBI" id="CHEBI:29105"/>
        <label>3</label>
    </ligand>
</feature>
<dbReference type="InterPro" id="IPR013022">
    <property type="entry name" value="Xyl_isomerase-like_TIM-brl"/>
</dbReference>
<dbReference type="PROSITE" id="PS00730">
    <property type="entry name" value="AP_NUCLEASE_F2_2"/>
    <property type="match status" value="1"/>
</dbReference>
<protein>
    <recommendedName>
        <fullName evidence="7">Probable endonuclease 4</fullName>
        <ecNumber evidence="7">3.1.21.2</ecNumber>
    </recommendedName>
    <alternativeName>
        <fullName evidence="7">Endodeoxyribonuclease IV</fullName>
    </alternativeName>
    <alternativeName>
        <fullName evidence="7">Endonuclease IV</fullName>
    </alternativeName>
</protein>
<comment type="caution">
    <text evidence="9">The sequence shown here is derived from an EMBL/GenBank/DDBJ whole genome shotgun (WGS) entry which is preliminary data.</text>
</comment>
<comment type="similarity">
    <text evidence="1 7">Belongs to the AP endonuclease 2 family.</text>
</comment>
<dbReference type="InterPro" id="IPR001719">
    <property type="entry name" value="AP_endonuc_2"/>
</dbReference>
<reference evidence="9" key="2">
    <citation type="submission" date="2021-04" db="EMBL/GenBank/DDBJ databases">
        <authorList>
            <person name="Gilroy R."/>
        </authorList>
    </citation>
    <scope>NUCLEOTIDE SEQUENCE</scope>
    <source>
        <strain evidence="9">A5-1222</strain>
    </source>
</reference>
<dbReference type="InterPro" id="IPR018246">
    <property type="entry name" value="AP_endonuc_F2_Zn_BS"/>
</dbReference>
<feature type="binding site" evidence="7">
    <location>
        <position position="114"/>
    </location>
    <ligand>
        <name>Zn(2+)</name>
        <dbReference type="ChEBI" id="CHEBI:29105"/>
        <label>1</label>
    </ligand>
</feature>
<dbReference type="NCBIfam" id="TIGR00587">
    <property type="entry name" value="nfo"/>
    <property type="match status" value="1"/>
</dbReference>
<dbReference type="SUPFAM" id="SSF51658">
    <property type="entry name" value="Xylose isomerase-like"/>
    <property type="match status" value="1"/>
</dbReference>
<feature type="binding site" evidence="7">
    <location>
        <position position="187"/>
    </location>
    <ligand>
        <name>Zn(2+)</name>
        <dbReference type="ChEBI" id="CHEBI:29105"/>
        <label>3</label>
    </ligand>
</feature>
<comment type="function">
    <text evidence="7">Endonuclease IV plays a role in DNA repair. It cleaves phosphodiester bonds at apurinic or apyrimidinic (AP) sites, generating a 3'-hydroxyl group and a 5'-terminal sugar phosphate.</text>
</comment>
<dbReference type="PROSITE" id="PS51432">
    <property type="entry name" value="AP_NUCLEASE_F2_4"/>
    <property type="match status" value="1"/>
</dbReference>
<evidence type="ECO:0000256" key="4">
    <source>
        <dbReference type="ARBA" id="ARBA00022801"/>
    </source>
</evidence>
<feature type="binding site" evidence="7">
    <location>
        <position position="218"/>
    </location>
    <ligand>
        <name>Zn(2+)</name>
        <dbReference type="ChEBI" id="CHEBI:29105"/>
        <label>2</label>
    </ligand>
</feature>
<dbReference type="PANTHER" id="PTHR21445:SF0">
    <property type="entry name" value="APURINIC-APYRIMIDINIC ENDONUCLEASE"/>
    <property type="match status" value="1"/>
</dbReference>
<evidence type="ECO:0000313" key="9">
    <source>
        <dbReference type="EMBL" id="MBU3830795.1"/>
    </source>
</evidence>
<dbReference type="PANTHER" id="PTHR21445">
    <property type="entry name" value="ENDONUCLEASE IV ENDODEOXYRIBONUCLEASE IV"/>
    <property type="match status" value="1"/>
</dbReference>
<keyword evidence="3 7" id="KW-0227">DNA damage</keyword>
<dbReference type="FunFam" id="3.20.20.150:FF:000001">
    <property type="entry name" value="Probable endonuclease 4"/>
    <property type="match status" value="1"/>
</dbReference>
<dbReference type="GO" id="GO:0003906">
    <property type="term" value="F:DNA-(apurinic or apyrimidinic site) endonuclease activity"/>
    <property type="evidence" value="ECO:0007669"/>
    <property type="project" value="TreeGrafter"/>
</dbReference>
<dbReference type="InterPro" id="IPR036237">
    <property type="entry name" value="Xyl_isomerase-like_sf"/>
</dbReference>
<evidence type="ECO:0000256" key="1">
    <source>
        <dbReference type="ARBA" id="ARBA00005340"/>
    </source>
</evidence>
<dbReference type="Proteomes" id="UP000824247">
    <property type="component" value="Unassembled WGS sequence"/>
</dbReference>
<accession>A0A9E2NW00</accession>
<dbReference type="SMART" id="SM00518">
    <property type="entry name" value="AP2Ec"/>
    <property type="match status" value="1"/>
</dbReference>
<keyword evidence="6 7" id="KW-0234">DNA repair</keyword>
<dbReference type="NCBIfam" id="NF002196">
    <property type="entry name" value="PRK01060.1-1"/>
    <property type="match status" value="1"/>
</dbReference>